<dbReference type="SUPFAM" id="SSF111331">
    <property type="entry name" value="NAD kinase/diacylglycerol kinase-like"/>
    <property type="match status" value="1"/>
</dbReference>
<dbReference type="InterPro" id="IPR001206">
    <property type="entry name" value="Diacylglycerol_kinase_cat_dom"/>
</dbReference>
<evidence type="ECO:0000313" key="4">
    <source>
        <dbReference type="EMBL" id="GAA4714667.1"/>
    </source>
</evidence>
<evidence type="ECO:0000256" key="1">
    <source>
        <dbReference type="ARBA" id="ARBA00001946"/>
    </source>
</evidence>
<dbReference type="Proteomes" id="UP001500556">
    <property type="component" value="Unassembled WGS sequence"/>
</dbReference>
<dbReference type="InterPro" id="IPR017438">
    <property type="entry name" value="ATP-NAD_kinase_N"/>
</dbReference>
<dbReference type="Gene3D" id="3.40.50.10330">
    <property type="entry name" value="Probable inorganic polyphosphate/atp-NAD kinase, domain 1"/>
    <property type="match status" value="1"/>
</dbReference>
<dbReference type="InterPro" id="IPR050187">
    <property type="entry name" value="Lipid_Phosphate_FormReg"/>
</dbReference>
<gene>
    <name evidence="4" type="ORF">GCM10025782_08830</name>
</gene>
<dbReference type="InterPro" id="IPR016064">
    <property type="entry name" value="NAD/diacylglycerol_kinase_sf"/>
</dbReference>
<dbReference type="PANTHER" id="PTHR12358:SF54">
    <property type="entry name" value="SPHINGOSINE KINASE RELATED PROTEIN"/>
    <property type="match status" value="1"/>
</dbReference>
<dbReference type="Gene3D" id="2.60.200.40">
    <property type="match status" value="1"/>
</dbReference>
<feature type="domain" description="DAGKc" evidence="3">
    <location>
        <begin position="2"/>
        <end position="132"/>
    </location>
</feature>
<comment type="cofactor">
    <cofactor evidence="1">
        <name>Mg(2+)</name>
        <dbReference type="ChEBI" id="CHEBI:18420"/>
    </cofactor>
</comment>
<evidence type="ECO:0000313" key="5">
    <source>
        <dbReference type="Proteomes" id="UP001500556"/>
    </source>
</evidence>
<keyword evidence="4" id="KW-0808">Transferase</keyword>
<name>A0ABP8XSX1_9MICO</name>
<dbReference type="Pfam" id="PF00781">
    <property type="entry name" value="DAGK_cat"/>
    <property type="match status" value="1"/>
</dbReference>
<accession>A0ABP8XSX1</accession>
<keyword evidence="5" id="KW-1185">Reference proteome</keyword>
<dbReference type="GO" id="GO:0016301">
    <property type="term" value="F:kinase activity"/>
    <property type="evidence" value="ECO:0007669"/>
    <property type="project" value="UniProtKB-KW"/>
</dbReference>
<organism evidence="4 5">
    <name type="scientific">Pedococcus ginsenosidimutans</name>
    <dbReference type="NCBI Taxonomy" id="490570"/>
    <lineage>
        <taxon>Bacteria</taxon>
        <taxon>Bacillati</taxon>
        <taxon>Actinomycetota</taxon>
        <taxon>Actinomycetes</taxon>
        <taxon>Micrococcales</taxon>
        <taxon>Intrasporangiaceae</taxon>
        <taxon>Pedococcus</taxon>
    </lineage>
</organism>
<evidence type="ECO:0000259" key="3">
    <source>
        <dbReference type="PROSITE" id="PS50146"/>
    </source>
</evidence>
<evidence type="ECO:0000256" key="2">
    <source>
        <dbReference type="ARBA" id="ARBA00005983"/>
    </source>
</evidence>
<protein>
    <submittedName>
        <fullName evidence="4">Diacylglycerol kinase family lipid kinase</fullName>
    </submittedName>
</protein>
<comment type="similarity">
    <text evidence="2">Belongs to the diacylglycerol/lipid kinase family.</text>
</comment>
<keyword evidence="4" id="KW-0418">Kinase</keyword>
<proteinExistence type="inferred from homology"/>
<dbReference type="RefSeq" id="WP_345501438.1">
    <property type="nucleotide sequence ID" value="NZ_BAABLO010000003.1"/>
</dbReference>
<reference evidence="5" key="1">
    <citation type="journal article" date="2019" name="Int. J. Syst. Evol. Microbiol.">
        <title>The Global Catalogue of Microorganisms (GCM) 10K type strain sequencing project: providing services to taxonomists for standard genome sequencing and annotation.</title>
        <authorList>
            <consortium name="The Broad Institute Genomics Platform"/>
            <consortium name="The Broad Institute Genome Sequencing Center for Infectious Disease"/>
            <person name="Wu L."/>
            <person name="Ma J."/>
        </authorList>
    </citation>
    <scope>NUCLEOTIDE SEQUENCE [LARGE SCALE GENOMIC DNA]</scope>
    <source>
        <strain evidence="5">JCM 18961</strain>
    </source>
</reference>
<dbReference type="PANTHER" id="PTHR12358">
    <property type="entry name" value="SPHINGOSINE KINASE"/>
    <property type="match status" value="1"/>
</dbReference>
<dbReference type="EMBL" id="BAABLO010000003">
    <property type="protein sequence ID" value="GAA4714667.1"/>
    <property type="molecule type" value="Genomic_DNA"/>
</dbReference>
<comment type="caution">
    <text evidence="4">The sequence shown here is derived from an EMBL/GenBank/DDBJ whole genome shotgun (WGS) entry which is preliminary data.</text>
</comment>
<dbReference type="PROSITE" id="PS50146">
    <property type="entry name" value="DAGK"/>
    <property type="match status" value="1"/>
</dbReference>
<sequence length="294" mass="31589">MPSFDRVVLIFNPNSTGEAQQRAADLRRDLAQRSPDLVVEMLPTEHAGHATELARTVARSGVPLVVSVSGDGGYNEVVNGVMQAGNEQAVAAVLAAGNANDHRRATQEQPMAEAIIRGDVSRIDLLRFTSDGPDGRVVRHAHSYIGLGLTPVVAVDLEKGGKGSLREMVTVVRSFAKFRPFEIETDDAGRESFDSLVFANIAQMAKVATLAEDQGRPDDGMFEVITLRHTAKWRILATAIKASTTGLGKQPSVRTYAFTTVTPLPLQVDGEVVELPTGTAVRVDIVPDALRTLL</sequence>